<proteinExistence type="predicted"/>
<name>A0ABX0DYY8_9ACTN</name>
<keyword evidence="2" id="KW-1185">Reference proteome</keyword>
<dbReference type="RefSeq" id="WP_165342408.1">
    <property type="nucleotide sequence ID" value="NZ_JAAKZX010000106.1"/>
</dbReference>
<sequence length="115" mass="12502">MIEHQYGFNIVETRIRIDAGLEFSLGPAMSTWSPGVTGFIACYPDANPPRPIAAQDFQALGIVEHIAHHDAGDGKGGVMHSTDFRDSYVVKAPNSETLMRRIAAVEDAHRSLQPG</sequence>
<evidence type="ECO:0000313" key="2">
    <source>
        <dbReference type="Proteomes" id="UP001518140"/>
    </source>
</evidence>
<comment type="caution">
    <text evidence="1">The sequence shown here is derived from an EMBL/GenBank/DDBJ whole genome shotgun (WGS) entry which is preliminary data.</text>
</comment>
<protein>
    <submittedName>
        <fullName evidence="1">Uncharacterized protein</fullName>
    </submittedName>
</protein>
<gene>
    <name evidence="1" type="ORF">G6048_28235</name>
</gene>
<reference evidence="1 2" key="1">
    <citation type="submission" date="2020-02" db="EMBL/GenBank/DDBJ databases">
        <title>Whole-genome analyses of novel actinobacteria.</title>
        <authorList>
            <person name="Sahin N."/>
            <person name="Tokatli A."/>
        </authorList>
    </citation>
    <scope>NUCLEOTIDE SEQUENCE [LARGE SCALE GENOMIC DNA]</scope>
    <source>
        <strain evidence="1 2">YC419</strain>
    </source>
</reference>
<dbReference type="EMBL" id="JAAKZX010000106">
    <property type="protein sequence ID" value="NGO45860.1"/>
    <property type="molecule type" value="Genomic_DNA"/>
</dbReference>
<accession>A0ABX0DYY8</accession>
<dbReference type="Proteomes" id="UP001518140">
    <property type="component" value="Unassembled WGS sequence"/>
</dbReference>
<organism evidence="1 2">
    <name type="scientific">Streptomyces ureilyticus</name>
    <dbReference type="NCBI Taxonomy" id="1775131"/>
    <lineage>
        <taxon>Bacteria</taxon>
        <taxon>Bacillati</taxon>
        <taxon>Actinomycetota</taxon>
        <taxon>Actinomycetes</taxon>
        <taxon>Kitasatosporales</taxon>
        <taxon>Streptomycetaceae</taxon>
        <taxon>Streptomyces</taxon>
    </lineage>
</organism>
<evidence type="ECO:0000313" key="1">
    <source>
        <dbReference type="EMBL" id="NGO45860.1"/>
    </source>
</evidence>